<organism evidence="3 4">
    <name type="scientific">Panagrellus redivivus</name>
    <name type="common">Microworm</name>
    <dbReference type="NCBI Taxonomy" id="6233"/>
    <lineage>
        <taxon>Eukaryota</taxon>
        <taxon>Metazoa</taxon>
        <taxon>Ecdysozoa</taxon>
        <taxon>Nematoda</taxon>
        <taxon>Chromadorea</taxon>
        <taxon>Rhabditida</taxon>
        <taxon>Tylenchina</taxon>
        <taxon>Panagrolaimomorpha</taxon>
        <taxon>Panagrolaimoidea</taxon>
        <taxon>Panagrolaimidae</taxon>
        <taxon>Panagrellus</taxon>
    </lineage>
</organism>
<dbReference type="InterPro" id="IPR050333">
    <property type="entry name" value="SLRP"/>
</dbReference>
<evidence type="ECO:0000256" key="1">
    <source>
        <dbReference type="ARBA" id="ARBA00022614"/>
    </source>
</evidence>
<dbReference type="Gene3D" id="3.80.10.10">
    <property type="entry name" value="Ribonuclease Inhibitor"/>
    <property type="match status" value="3"/>
</dbReference>
<dbReference type="PANTHER" id="PTHR45712">
    <property type="entry name" value="AGAP008170-PA"/>
    <property type="match status" value="1"/>
</dbReference>
<reference evidence="3" key="1">
    <citation type="journal article" date="2013" name="Genetics">
        <title>The draft genome and transcriptome of Panagrellus redivivus are shaped by the harsh demands of a free-living lifestyle.</title>
        <authorList>
            <person name="Srinivasan J."/>
            <person name="Dillman A.R."/>
            <person name="Macchietto M.G."/>
            <person name="Heikkinen L."/>
            <person name="Lakso M."/>
            <person name="Fracchia K.M."/>
            <person name="Antoshechkin I."/>
            <person name="Mortazavi A."/>
            <person name="Wong G."/>
            <person name="Sternberg P.W."/>
        </authorList>
    </citation>
    <scope>NUCLEOTIDE SEQUENCE [LARGE SCALE GENOMIC DNA]</scope>
    <source>
        <strain evidence="3">MT8872</strain>
    </source>
</reference>
<dbReference type="WBParaSite" id="Pan_g9867.t1">
    <property type="protein sequence ID" value="Pan_g9867.t1"/>
    <property type="gene ID" value="Pan_g9867"/>
</dbReference>
<evidence type="ECO:0000313" key="4">
    <source>
        <dbReference type="WBParaSite" id="Pan_g9867.t1"/>
    </source>
</evidence>
<keyword evidence="3" id="KW-1185">Reference proteome</keyword>
<accession>A0A7E4WCW6</accession>
<keyword evidence="2" id="KW-0677">Repeat</keyword>
<proteinExistence type="predicted"/>
<dbReference type="InterPro" id="IPR001611">
    <property type="entry name" value="Leu-rich_rpt"/>
</dbReference>
<dbReference type="AlphaFoldDB" id="A0A7E4WCW6"/>
<protein>
    <submittedName>
        <fullName evidence="4">LRRNT domain-containing protein</fullName>
    </submittedName>
</protein>
<dbReference type="SUPFAM" id="SSF52058">
    <property type="entry name" value="L domain-like"/>
    <property type="match status" value="1"/>
</dbReference>
<dbReference type="Proteomes" id="UP000492821">
    <property type="component" value="Unassembled WGS sequence"/>
</dbReference>
<evidence type="ECO:0000256" key="2">
    <source>
        <dbReference type="ARBA" id="ARBA00022737"/>
    </source>
</evidence>
<dbReference type="PROSITE" id="PS51450">
    <property type="entry name" value="LRR"/>
    <property type="match status" value="2"/>
</dbReference>
<sequence length="396" mass="44450">MLSLSVVEAAKCPEKCTCIESDVTCVGANYSEVVNFIRHDHFDKLIIRDTALPYLEPLPLTSVFYLEFSNCQMTTIATDAFKRVISLKQINLDYNLLTVVQEFENLEMLQSFSAKANLISQVSSSFFNNLDTVTKVDFAYNLLDETDFLEPLNQTLVTLDLSHNLFQQIEISNFSQLVHLNLTHNVLRQENSVQLVNLSSLVTLNLAENGISTLNVLNLTSYDTLKTLDLENNHLFSPLDVSNFSSLTNLQLKNNRLTQLKNNRLTELPLIPPSLKKLDLSNNNIVNGSELEFVASNLTDIKFTGNGMTSLNKNAFANLNKINLIDLTENNLTSFDVRFSDAVMDPGFVALSNMHLQLDRSVIANGGRINDEYYSGKAFFAMFMCPHMNIAFSPSI</sequence>
<dbReference type="Pfam" id="PF00560">
    <property type="entry name" value="LRR_1"/>
    <property type="match status" value="3"/>
</dbReference>
<keyword evidence="1" id="KW-0433">Leucine-rich repeat</keyword>
<name>A0A7E4WCW6_PANRE</name>
<dbReference type="PANTHER" id="PTHR45712:SF22">
    <property type="entry name" value="INSULIN-LIKE GROWTH FACTOR-BINDING PROTEIN COMPLEX ACID LABILE SUBUNIT"/>
    <property type="match status" value="1"/>
</dbReference>
<reference evidence="4" key="2">
    <citation type="submission" date="2020-10" db="UniProtKB">
        <authorList>
            <consortium name="WormBaseParasite"/>
        </authorList>
    </citation>
    <scope>IDENTIFICATION</scope>
</reference>
<evidence type="ECO:0000313" key="3">
    <source>
        <dbReference type="Proteomes" id="UP000492821"/>
    </source>
</evidence>
<dbReference type="InterPro" id="IPR032675">
    <property type="entry name" value="LRR_dom_sf"/>
</dbReference>